<organism evidence="1">
    <name type="scientific">uncultured Thermomicrobiales bacterium</name>
    <dbReference type="NCBI Taxonomy" id="1645740"/>
    <lineage>
        <taxon>Bacteria</taxon>
        <taxon>Pseudomonadati</taxon>
        <taxon>Thermomicrobiota</taxon>
        <taxon>Thermomicrobia</taxon>
        <taxon>Thermomicrobiales</taxon>
        <taxon>environmental samples</taxon>
    </lineage>
</organism>
<protein>
    <submittedName>
        <fullName evidence="1">Uncharacterized protein</fullName>
    </submittedName>
</protein>
<dbReference type="AlphaFoldDB" id="A0A6J4U8U3"/>
<evidence type="ECO:0000313" key="1">
    <source>
        <dbReference type="EMBL" id="CAA9543447.1"/>
    </source>
</evidence>
<sequence length="238" mass="26333">MATRLAASRQVIMQMRRARLLALVVLALLVTPVSLGAAQQDNQCFAETGQCVGGRFLTFWRSQGLDLGDRGVSERESLALFGYPLSGEFTQTLEDGRAYTVQYFERARFEHHPENQAPHDVLLGQFGRRILAAVPGAPAAPVGPLTERYAVHFPETGHNVAPDFANFWSRSGGLEVFGYPLSEEFEERLEDGQVYTVQYFERARFERHPAHEGLPYNVGLGQFGRLILGPTGGPGVPQ</sequence>
<gene>
    <name evidence="1" type="ORF">AVDCRST_MAG88-206</name>
</gene>
<dbReference type="EMBL" id="CADCWM010000066">
    <property type="protein sequence ID" value="CAA9543447.1"/>
    <property type="molecule type" value="Genomic_DNA"/>
</dbReference>
<reference evidence="1" key="1">
    <citation type="submission" date="2020-02" db="EMBL/GenBank/DDBJ databases">
        <authorList>
            <person name="Meier V. D."/>
        </authorList>
    </citation>
    <scope>NUCLEOTIDE SEQUENCE</scope>
    <source>
        <strain evidence="1">AVDCRST_MAG88</strain>
    </source>
</reference>
<accession>A0A6J4U8U3</accession>
<name>A0A6J4U8U3_9BACT</name>
<proteinExistence type="predicted"/>